<keyword evidence="3" id="KW-1185">Reference proteome</keyword>
<evidence type="ECO:0000313" key="2">
    <source>
        <dbReference type="EMBL" id="KAK6348728.1"/>
    </source>
</evidence>
<protein>
    <submittedName>
        <fullName evidence="2">Uncharacterized protein</fullName>
    </submittedName>
</protein>
<dbReference type="EMBL" id="JAVHNR010000003">
    <property type="protein sequence ID" value="KAK6348728.1"/>
    <property type="molecule type" value="Genomic_DNA"/>
</dbReference>
<sequence>MSGRELAEDANNGSYPNRHVIGQRRAPGLHNYSVTSQAFPKVKLQHTATQQHNNNNKRDGLATRHQNQCSAPLPPPPPPPPPPVTITSHHRPSPSPTTITNHRHRHSQPRKHQDYHQYPPSPSTMPSLLDSPLLIAPPEDYNWLVELRPIHEPRFDISALQRDGGLIPGNGDVCLGGLPGPGILNDPVYQVPLYYLQFDPALVWGSTFDPPLMEVDPTLNPAFSVRGPAWFPMNLPVPAPDQASRRSPEAGRDSPPEGGPTSDTESELGQARKKRRCCINDVKNTKRPRTRPSEAESKPQAAPAPPPDRNAKPPTEIYSKISTLEELEMIAKKRYVCLSGSACIGNRRAAIIYNIAEHTLTFQVILNIYSAFKARLWGGEGIAHSLNPEFAQLLKQIYTSGDKFGTNNPKFDVSRTNGVPPQAFFHSANNDLNWKKFPDHAAGLLFYYCMHLYAESIRGNEDQMETRLYTSKHWAQTVADATKQSSKLPEITAETKESLKWGRRIKNWVDALAQEGKCNGLGISLIFEFKQRDCGKGVSKRHLIDEILDHLIEPTLEAIKRRIPNFGQILPILDDIALTILGFKSPGKYPCKCKLFSMTEEEVHALKDGKFDPVELFEKL</sequence>
<feature type="region of interest" description="Disordered" evidence="1">
    <location>
        <begin position="236"/>
        <end position="315"/>
    </location>
</feature>
<dbReference type="Proteomes" id="UP001313282">
    <property type="component" value="Unassembled WGS sequence"/>
</dbReference>
<proteinExistence type="predicted"/>
<evidence type="ECO:0000256" key="1">
    <source>
        <dbReference type="SAM" id="MobiDB-lite"/>
    </source>
</evidence>
<evidence type="ECO:0000313" key="3">
    <source>
        <dbReference type="Proteomes" id="UP001313282"/>
    </source>
</evidence>
<name>A0AAN8RKA7_9PEZI</name>
<dbReference type="SUPFAM" id="SSF101447">
    <property type="entry name" value="Formin homology 2 domain (FH2 domain)"/>
    <property type="match status" value="1"/>
</dbReference>
<feature type="compositionally biased region" description="Pro residues" evidence="1">
    <location>
        <begin position="72"/>
        <end position="84"/>
    </location>
</feature>
<comment type="caution">
    <text evidence="2">The sequence shown here is derived from an EMBL/GenBank/DDBJ whole genome shotgun (WGS) entry which is preliminary data.</text>
</comment>
<feature type="compositionally biased region" description="Basic residues" evidence="1">
    <location>
        <begin position="101"/>
        <end position="110"/>
    </location>
</feature>
<accession>A0AAN8RKA7</accession>
<reference evidence="2 3" key="1">
    <citation type="submission" date="2019-10" db="EMBL/GenBank/DDBJ databases">
        <authorList>
            <person name="Palmer J.M."/>
        </authorList>
    </citation>
    <scope>NUCLEOTIDE SEQUENCE [LARGE SCALE GENOMIC DNA]</scope>
    <source>
        <strain evidence="2 3">TWF718</strain>
    </source>
</reference>
<gene>
    <name evidence="2" type="ORF">TWF718_006515</name>
</gene>
<dbReference type="AlphaFoldDB" id="A0AAN8RKA7"/>
<organism evidence="2 3">
    <name type="scientific">Orbilia javanica</name>
    <dbReference type="NCBI Taxonomy" id="47235"/>
    <lineage>
        <taxon>Eukaryota</taxon>
        <taxon>Fungi</taxon>
        <taxon>Dikarya</taxon>
        <taxon>Ascomycota</taxon>
        <taxon>Pezizomycotina</taxon>
        <taxon>Orbiliomycetes</taxon>
        <taxon>Orbiliales</taxon>
        <taxon>Orbiliaceae</taxon>
        <taxon>Orbilia</taxon>
    </lineage>
</organism>
<feature type="region of interest" description="Disordered" evidence="1">
    <location>
        <begin position="1"/>
        <end position="131"/>
    </location>
</feature>
<feature type="compositionally biased region" description="Basic and acidic residues" evidence="1">
    <location>
        <begin position="243"/>
        <end position="255"/>
    </location>
</feature>